<dbReference type="Gene3D" id="1.25.40.10">
    <property type="entry name" value="Tetratricopeptide repeat domain"/>
    <property type="match status" value="1"/>
</dbReference>
<evidence type="ECO:0000313" key="3">
    <source>
        <dbReference type="Proteomes" id="UP001257948"/>
    </source>
</evidence>
<evidence type="ECO:0008006" key="4">
    <source>
        <dbReference type="Google" id="ProtNLM"/>
    </source>
</evidence>
<accession>A0ABU3M333</accession>
<sequence length="233" mass="25716">MSRRTRLLLKAARCYAEAQAHTEAARCYDLLGWQWSAADAYQRAGDLEHAARTYRQAGHPEQAARCYRLLGRPELAARCWQERGRRLEAAWELLLAGDITPARRLLAAADTVGKGPQQLRLELARALADRLGGGPPGPLLDLFPRVEARLPALASRTERRLMLDWGVEAADRVERFDWGARLFRAAYDGQGGGDVLNRWREWAGERLGSAAWLPSGPPVETGVAADAGRAEGP</sequence>
<proteinExistence type="predicted"/>
<dbReference type="RefSeq" id="WP_314205177.1">
    <property type="nucleotide sequence ID" value="NZ_JAVTLL010000024.1"/>
</dbReference>
<feature type="region of interest" description="Disordered" evidence="1">
    <location>
        <begin position="213"/>
        <end position="233"/>
    </location>
</feature>
<name>A0ABU3M333_9ACTN</name>
<gene>
    <name evidence="2" type="ORF">RQC66_31140</name>
</gene>
<keyword evidence="3" id="KW-1185">Reference proteome</keyword>
<dbReference type="InterPro" id="IPR011990">
    <property type="entry name" value="TPR-like_helical_dom_sf"/>
</dbReference>
<dbReference type="SUPFAM" id="SSF48452">
    <property type="entry name" value="TPR-like"/>
    <property type="match status" value="1"/>
</dbReference>
<protein>
    <recommendedName>
        <fullName evidence="4">Tetratricopeptide repeat protein</fullName>
    </recommendedName>
</protein>
<organism evidence="2 3">
    <name type="scientific">Streptomyces justiciae</name>
    <dbReference type="NCBI Taxonomy" id="2780140"/>
    <lineage>
        <taxon>Bacteria</taxon>
        <taxon>Bacillati</taxon>
        <taxon>Actinomycetota</taxon>
        <taxon>Actinomycetes</taxon>
        <taxon>Kitasatosporales</taxon>
        <taxon>Streptomycetaceae</taxon>
        <taxon>Streptomyces</taxon>
    </lineage>
</organism>
<evidence type="ECO:0000313" key="2">
    <source>
        <dbReference type="EMBL" id="MDT7845182.1"/>
    </source>
</evidence>
<dbReference type="EMBL" id="JAVTLL010000024">
    <property type="protein sequence ID" value="MDT7845182.1"/>
    <property type="molecule type" value="Genomic_DNA"/>
</dbReference>
<evidence type="ECO:0000256" key="1">
    <source>
        <dbReference type="SAM" id="MobiDB-lite"/>
    </source>
</evidence>
<dbReference type="Proteomes" id="UP001257948">
    <property type="component" value="Unassembled WGS sequence"/>
</dbReference>
<reference evidence="3" key="1">
    <citation type="submission" date="2023-07" db="EMBL/GenBank/DDBJ databases">
        <title>Draft genome sequence of the endophytic actinobacterium Streptomyces justiciae WPN32, a potential antibiotic producer.</title>
        <authorList>
            <person name="Yasawong M."/>
            <person name="Pana W."/>
            <person name="Ganta P."/>
            <person name="Santapan N."/>
            <person name="Songngamsuk T."/>
            <person name="Phatcharaharikarn M."/>
            <person name="Kerdtoob S."/>
            <person name="Nantapong N."/>
        </authorList>
    </citation>
    <scope>NUCLEOTIDE SEQUENCE [LARGE SCALE GENOMIC DNA]</scope>
    <source>
        <strain evidence="3">WPN32</strain>
    </source>
</reference>
<comment type="caution">
    <text evidence="2">The sequence shown here is derived from an EMBL/GenBank/DDBJ whole genome shotgun (WGS) entry which is preliminary data.</text>
</comment>